<dbReference type="SUPFAM" id="SSF55874">
    <property type="entry name" value="ATPase domain of HSP90 chaperone/DNA topoisomerase II/histidine kinase"/>
    <property type="match status" value="1"/>
</dbReference>
<sequence>MLQTVGTVALVCYFCHRTTQATIEGLANELTQEVGDRIRLALEGYLKAPEQINQLNAAAIQDGSLDWTNLSQLEQHFVKQLQILPDASAITIATEQRKFLSIGKFNTTGLVIRRFDETTNNRLNYYSASTDGRIEQLQESQSEFDPHNHPPGKSWYAAVKASQHPTWRLLVSSAQGRNQPILKVAHFLPVYDRSNQFQGVVSSAFYLTQMGDFLGQLEIGQTGQAFIVDQAGFLVATSTGEVPFLRQINWGDAQQLDPERHRLRAIDSQDPVTRTAARWLLEPPAGQHRERWRGVEPTSSSIPSSSLELPQASHFTFDRQRYFLHVTPLRHDNQLNWTIVTVVPEADFTGTIAQNTENAVFISAMTLLLSMALSAYLAQWITRPITRLNAAAKRIAQGDFDSTINSHRPDELGELSRSFDEMVLQLKSAFAGLRVLNQALVDSEHRIKQILETLPIGVSMHRSDGSIVYLNTTGRQLLDVPDEFPDTSIEAMPQTYHLYYSGSDRFYSADQLPPIRALRGEQVTVDDIEIRRNQHIIPLQVHSMPLLDSYGNVIASINTFQDITDRKMAEKMLSDYNRDLEAQVAERTRALQESEARNRAVLSAIPDLITIISGDGIYLDAIRYNSFLSLVPDTVNPIGKHMSELLPPEMVEQKLQAIHAALSTQTVQTYEQEVWIGDRQQYEEARVVPYGKNSVMFIIRDVTARRLAEKALRASEERLREIAQTVSQIFFARSATTGQFLYISPAYERIWNRSCESLYQDPDSWLEAVHPDDRPYVEASVKQQFQGHSVKRQYRMIRPDGSIRWISNEVTLIRDASGQPLRFVGFAEDITDRKRTEDALRQSEAQYRAMVEDQTELVCRFLPDGTLTFVNSTYCQYFGKQPEELIGQTFLPLIPEADQIIVQTNFASLSIENPFVTYEHRVILPSGEVRWQQWTDRAIFNEHKQLVEYHAVGRDITERKHAEAELRAQQQFLRNIIDVVPSCIFVKDRDGRYLVVNRAGAEMYGRSIDEILGKRDRDFNPDTAQVAQFLASNREVMATRQPKVIQAEALTNQHGETRWYKTVINPFIDAEGQVQGVIGSSTDITDFKRVEEEMRSSKEVAETASRTKSAFLANMSHELRTPLNAILGFTQLITRDRNLTPLQQEQLTIINRNGEYLLQLINDVLSISKIEAGRTTLEEHSFDLYALLDTLEGMFRLRADAKGLYFSCQRSIDVPQFIYADERKLRQIITNLLDNALKFTDRGSVTLSVRLHPPTPNSQLPTPLIHLLFDVTDTGVGIAATELSTVFDAFVQSESGRKSLYGTGLGLTISRRFVQLMGGEIQVTSEVGRGTSFQFNIVVRPVAADTVQVGHTSRRIVRLANPQTRYRILVADDTDTNRQLLVRWLSLVGFEVREASNGQEAIEQWQQFAPHLIWMDMRMPVMDGFEAVRQIRRQEQALGIWEPEELEHRIEQAEAGLPQYSLDRPVLPTIIIAVTAAVFEEEQPRILAVGCDDIVVKPCSEAIIFEKMAQYLHVEYLYDDKAAINQQNGYGGQGYSSQLVTLAKSTDPLLLSALQSMPTDWLMQLNYAARRANEREILQLLEAIPGSQSHLKEAIVELMQSFQLDHLIQLTQPPRSSKAYEC</sequence>
<dbReference type="InterPro" id="IPR000700">
    <property type="entry name" value="PAS-assoc_C"/>
</dbReference>
<dbReference type="GO" id="GO:0000155">
    <property type="term" value="F:phosphorelay sensor kinase activity"/>
    <property type="evidence" value="ECO:0007669"/>
    <property type="project" value="InterPro"/>
</dbReference>
<dbReference type="SMART" id="SM00387">
    <property type="entry name" value="HATPase_c"/>
    <property type="match status" value="1"/>
</dbReference>
<protein>
    <recommendedName>
        <fullName evidence="13">Circadian input-output histidine kinase CikA</fullName>
        <ecNumber evidence="4">2.7.13.3</ecNumber>
    </recommendedName>
    <alternativeName>
        <fullName evidence="12">Sensory/regulatory protein RpfC</fullName>
    </alternativeName>
</protein>
<dbReference type="PROSITE" id="PS50112">
    <property type="entry name" value="PAS"/>
    <property type="match status" value="3"/>
</dbReference>
<dbReference type="PANTHER" id="PTHR43047">
    <property type="entry name" value="TWO-COMPONENT HISTIDINE PROTEIN KINASE"/>
    <property type="match status" value="1"/>
</dbReference>
<evidence type="ECO:0000313" key="22">
    <source>
        <dbReference type="Proteomes" id="UP001163152"/>
    </source>
</evidence>
<dbReference type="Gene3D" id="3.40.50.2300">
    <property type="match status" value="1"/>
</dbReference>
<dbReference type="PROSITE" id="PS50113">
    <property type="entry name" value="PAC"/>
    <property type="match status" value="4"/>
</dbReference>
<keyword evidence="15" id="KW-0175">Coiled coil</keyword>
<evidence type="ECO:0000256" key="12">
    <source>
        <dbReference type="ARBA" id="ARBA00068150"/>
    </source>
</evidence>
<dbReference type="Pfam" id="PF00512">
    <property type="entry name" value="HisKA"/>
    <property type="match status" value="1"/>
</dbReference>
<evidence type="ECO:0000256" key="11">
    <source>
        <dbReference type="ARBA" id="ARBA00064003"/>
    </source>
</evidence>
<feature type="domain" description="PAS" evidence="18">
    <location>
        <begin position="969"/>
        <end position="1014"/>
    </location>
</feature>
<organism evidence="21 22">
    <name type="scientific">Thermocoleostomius sinensis A174</name>
    <dbReference type="NCBI Taxonomy" id="2016057"/>
    <lineage>
        <taxon>Bacteria</taxon>
        <taxon>Bacillati</taxon>
        <taxon>Cyanobacteriota</taxon>
        <taxon>Cyanophyceae</taxon>
        <taxon>Oculatellales</taxon>
        <taxon>Oculatellaceae</taxon>
        <taxon>Thermocoleostomius</taxon>
    </lineage>
</organism>
<dbReference type="Gene3D" id="1.10.287.130">
    <property type="match status" value="1"/>
</dbReference>
<dbReference type="SUPFAM" id="SSF52172">
    <property type="entry name" value="CheY-like"/>
    <property type="match status" value="1"/>
</dbReference>
<evidence type="ECO:0000256" key="7">
    <source>
        <dbReference type="ARBA" id="ARBA00022741"/>
    </source>
</evidence>
<dbReference type="Pfam" id="PF00672">
    <property type="entry name" value="HAMP"/>
    <property type="match status" value="1"/>
</dbReference>
<dbReference type="SMART" id="SM00448">
    <property type="entry name" value="REC"/>
    <property type="match status" value="1"/>
</dbReference>
<feature type="domain" description="PAC" evidence="19">
    <location>
        <begin position="790"/>
        <end position="842"/>
    </location>
</feature>
<dbReference type="EMBL" id="CP113797">
    <property type="protein sequence ID" value="WAL58588.1"/>
    <property type="molecule type" value="Genomic_DNA"/>
</dbReference>
<keyword evidence="10" id="KW-0902">Two-component regulatory system</keyword>
<feature type="domain" description="Response regulatory" evidence="17">
    <location>
        <begin position="1367"/>
        <end position="1512"/>
    </location>
</feature>
<dbReference type="Pfam" id="PF08448">
    <property type="entry name" value="PAS_4"/>
    <property type="match status" value="3"/>
</dbReference>
<dbReference type="PROSITE" id="PS50110">
    <property type="entry name" value="RESPONSE_REGULATORY"/>
    <property type="match status" value="1"/>
</dbReference>
<feature type="domain" description="HAMP" evidence="20">
    <location>
        <begin position="379"/>
        <end position="431"/>
    </location>
</feature>
<dbReference type="Gene3D" id="3.30.450.20">
    <property type="entry name" value="PAS domain"/>
    <property type="match status" value="6"/>
</dbReference>
<evidence type="ECO:0000256" key="9">
    <source>
        <dbReference type="ARBA" id="ARBA00022840"/>
    </source>
</evidence>
<feature type="modified residue" description="4-aspartylphosphate" evidence="14">
    <location>
        <position position="1416"/>
    </location>
</feature>
<evidence type="ECO:0000259" key="16">
    <source>
        <dbReference type="PROSITE" id="PS50109"/>
    </source>
</evidence>
<keyword evidence="7" id="KW-0547">Nucleotide-binding</keyword>
<dbReference type="CDD" id="cd00082">
    <property type="entry name" value="HisKA"/>
    <property type="match status" value="1"/>
</dbReference>
<keyword evidence="5 14" id="KW-0597">Phosphoprotein</keyword>
<name>A0A9E8Z8S2_9CYAN</name>
<dbReference type="CDD" id="cd00130">
    <property type="entry name" value="PAS"/>
    <property type="match status" value="4"/>
</dbReference>
<proteinExistence type="inferred from homology"/>
<dbReference type="InterPro" id="IPR001789">
    <property type="entry name" value="Sig_transdc_resp-reg_receiver"/>
</dbReference>
<dbReference type="InterPro" id="IPR013655">
    <property type="entry name" value="PAS_fold_3"/>
</dbReference>
<dbReference type="Pfam" id="PF13426">
    <property type="entry name" value="PAS_9"/>
    <property type="match status" value="1"/>
</dbReference>
<feature type="domain" description="PAC" evidence="19">
    <location>
        <begin position="916"/>
        <end position="968"/>
    </location>
</feature>
<dbReference type="Gene3D" id="6.10.340.10">
    <property type="match status" value="1"/>
</dbReference>
<feature type="domain" description="PAC" evidence="19">
    <location>
        <begin position="523"/>
        <end position="575"/>
    </location>
</feature>
<dbReference type="SUPFAM" id="SSF55785">
    <property type="entry name" value="PYP-like sensor domain (PAS domain)"/>
    <property type="match status" value="5"/>
</dbReference>
<keyword evidence="8" id="KW-0418">Kinase</keyword>
<dbReference type="Proteomes" id="UP001163152">
    <property type="component" value="Chromosome"/>
</dbReference>
<evidence type="ECO:0000259" key="18">
    <source>
        <dbReference type="PROSITE" id="PS50112"/>
    </source>
</evidence>
<evidence type="ECO:0000256" key="15">
    <source>
        <dbReference type="SAM" id="Coils"/>
    </source>
</evidence>
<dbReference type="KEGG" id="tsin:OXH18_15530"/>
<dbReference type="SUPFAM" id="SSF158472">
    <property type="entry name" value="HAMP domain-like"/>
    <property type="match status" value="1"/>
</dbReference>
<dbReference type="EC" id="2.7.13.3" evidence="4"/>
<evidence type="ECO:0000256" key="14">
    <source>
        <dbReference type="PROSITE-ProRule" id="PRU00169"/>
    </source>
</evidence>
<dbReference type="SMART" id="SM00388">
    <property type="entry name" value="HisKA"/>
    <property type="match status" value="1"/>
</dbReference>
<dbReference type="InterPro" id="IPR011006">
    <property type="entry name" value="CheY-like_superfamily"/>
</dbReference>
<dbReference type="InterPro" id="IPR001610">
    <property type="entry name" value="PAC"/>
</dbReference>
<evidence type="ECO:0000256" key="4">
    <source>
        <dbReference type="ARBA" id="ARBA00012438"/>
    </source>
</evidence>
<accession>A0A9E8Z8S2</accession>
<dbReference type="PROSITE" id="PS50885">
    <property type="entry name" value="HAMP"/>
    <property type="match status" value="1"/>
</dbReference>
<keyword evidence="22" id="KW-1185">Reference proteome</keyword>
<evidence type="ECO:0000256" key="8">
    <source>
        <dbReference type="ARBA" id="ARBA00022777"/>
    </source>
</evidence>
<evidence type="ECO:0000256" key="5">
    <source>
        <dbReference type="ARBA" id="ARBA00022553"/>
    </source>
</evidence>
<reference evidence="21" key="1">
    <citation type="submission" date="2022-12" db="EMBL/GenBank/DDBJ databases">
        <title>Polyphasic identification of a Novel Hot-Spring Cyanobacterium Ocullathermofonsia sinensis gen nov. sp. nov. and Genomic Insights on its Adaptations to the Thermal Habitat.</title>
        <authorList>
            <person name="Daroch M."/>
            <person name="Tang J."/>
            <person name="Jiang Y."/>
        </authorList>
    </citation>
    <scope>NUCLEOTIDE SEQUENCE</scope>
    <source>
        <strain evidence="21">PKUAC-SCTA174</strain>
    </source>
</reference>
<gene>
    <name evidence="21" type="ORF">OXH18_15530</name>
</gene>
<feature type="domain" description="PAS" evidence="18">
    <location>
        <begin position="843"/>
        <end position="891"/>
    </location>
</feature>
<dbReference type="GO" id="GO:0016020">
    <property type="term" value="C:membrane"/>
    <property type="evidence" value="ECO:0007669"/>
    <property type="project" value="UniProtKB-SubCell"/>
</dbReference>
<dbReference type="CDD" id="cd06225">
    <property type="entry name" value="HAMP"/>
    <property type="match status" value="1"/>
</dbReference>
<dbReference type="InterPro" id="IPR003660">
    <property type="entry name" value="HAMP_dom"/>
</dbReference>
<dbReference type="InterPro" id="IPR013656">
    <property type="entry name" value="PAS_4"/>
</dbReference>
<evidence type="ECO:0000259" key="17">
    <source>
        <dbReference type="PROSITE" id="PS50110"/>
    </source>
</evidence>
<dbReference type="RefSeq" id="WP_268608010.1">
    <property type="nucleotide sequence ID" value="NZ_CP113797.1"/>
</dbReference>
<dbReference type="PROSITE" id="PS50109">
    <property type="entry name" value="HIS_KIN"/>
    <property type="match status" value="1"/>
</dbReference>
<dbReference type="SMART" id="SM00086">
    <property type="entry name" value="PAC"/>
    <property type="match status" value="4"/>
</dbReference>
<dbReference type="GO" id="GO:0005524">
    <property type="term" value="F:ATP binding"/>
    <property type="evidence" value="ECO:0007669"/>
    <property type="project" value="UniProtKB-KW"/>
</dbReference>
<dbReference type="SMART" id="SM00091">
    <property type="entry name" value="PAS"/>
    <property type="match status" value="5"/>
</dbReference>
<comment type="similarity">
    <text evidence="3">In the N-terminal section; belongs to the phytochrome family.</text>
</comment>
<dbReference type="Gene3D" id="3.30.565.10">
    <property type="entry name" value="Histidine kinase-like ATPase, C-terminal domain"/>
    <property type="match status" value="1"/>
</dbReference>
<evidence type="ECO:0000256" key="3">
    <source>
        <dbReference type="ARBA" id="ARBA00006402"/>
    </source>
</evidence>
<dbReference type="SUPFAM" id="SSF47384">
    <property type="entry name" value="Homodimeric domain of signal transducing histidine kinase"/>
    <property type="match status" value="1"/>
</dbReference>
<dbReference type="InterPro" id="IPR000014">
    <property type="entry name" value="PAS"/>
</dbReference>
<comment type="subunit">
    <text evidence="11">At low DSF concentrations, interacts with RpfF.</text>
</comment>
<evidence type="ECO:0000256" key="1">
    <source>
        <dbReference type="ARBA" id="ARBA00000085"/>
    </source>
</evidence>
<evidence type="ECO:0000256" key="6">
    <source>
        <dbReference type="ARBA" id="ARBA00022679"/>
    </source>
</evidence>
<dbReference type="Gene3D" id="6.10.250.490">
    <property type="match status" value="1"/>
</dbReference>
<keyword evidence="9" id="KW-0067">ATP-binding</keyword>
<comment type="subcellular location">
    <subcellularLocation>
        <location evidence="2">Membrane</location>
    </subcellularLocation>
</comment>
<evidence type="ECO:0000313" key="21">
    <source>
        <dbReference type="EMBL" id="WAL58588.1"/>
    </source>
</evidence>
<dbReference type="PRINTS" id="PR00344">
    <property type="entry name" value="BCTRLSENSOR"/>
</dbReference>
<dbReference type="Pfam" id="PF00072">
    <property type="entry name" value="Response_reg"/>
    <property type="match status" value="1"/>
</dbReference>
<dbReference type="InterPro" id="IPR003594">
    <property type="entry name" value="HATPase_dom"/>
</dbReference>
<dbReference type="InterPro" id="IPR035965">
    <property type="entry name" value="PAS-like_dom_sf"/>
</dbReference>
<feature type="coiled-coil region" evidence="15">
    <location>
        <begin position="566"/>
        <end position="597"/>
    </location>
</feature>
<feature type="domain" description="PAC" evidence="19">
    <location>
        <begin position="1043"/>
        <end position="1096"/>
    </location>
</feature>
<dbReference type="CDD" id="cd17546">
    <property type="entry name" value="REC_hyHK_CKI1_RcsC-like"/>
    <property type="match status" value="1"/>
</dbReference>
<dbReference type="SMART" id="SM00304">
    <property type="entry name" value="HAMP"/>
    <property type="match status" value="1"/>
</dbReference>
<dbReference type="InterPro" id="IPR005467">
    <property type="entry name" value="His_kinase_dom"/>
</dbReference>
<dbReference type="FunFam" id="3.30.565.10:FF:000010">
    <property type="entry name" value="Sensor histidine kinase RcsC"/>
    <property type="match status" value="1"/>
</dbReference>
<evidence type="ECO:0000259" key="20">
    <source>
        <dbReference type="PROSITE" id="PS50885"/>
    </source>
</evidence>
<dbReference type="InterPro" id="IPR004358">
    <property type="entry name" value="Sig_transdc_His_kin-like_C"/>
</dbReference>
<comment type="catalytic activity">
    <reaction evidence="1">
        <text>ATP + protein L-histidine = ADP + protein N-phospho-L-histidine.</text>
        <dbReference type="EC" id="2.7.13.3"/>
    </reaction>
</comment>
<dbReference type="Pfam" id="PF02518">
    <property type="entry name" value="HATPase_c"/>
    <property type="match status" value="1"/>
</dbReference>
<evidence type="ECO:0000256" key="2">
    <source>
        <dbReference type="ARBA" id="ARBA00004370"/>
    </source>
</evidence>
<dbReference type="InterPro" id="IPR036890">
    <property type="entry name" value="HATPase_C_sf"/>
</dbReference>
<dbReference type="Pfam" id="PF08447">
    <property type="entry name" value="PAS_3"/>
    <property type="match status" value="1"/>
</dbReference>
<dbReference type="FunFam" id="1.10.287.130:FF:000002">
    <property type="entry name" value="Two-component osmosensing histidine kinase"/>
    <property type="match status" value="1"/>
</dbReference>
<dbReference type="InterPro" id="IPR003661">
    <property type="entry name" value="HisK_dim/P_dom"/>
</dbReference>
<feature type="domain" description="PAS" evidence="18">
    <location>
        <begin position="715"/>
        <end position="788"/>
    </location>
</feature>
<evidence type="ECO:0000256" key="13">
    <source>
        <dbReference type="ARBA" id="ARBA00074306"/>
    </source>
</evidence>
<evidence type="ECO:0000259" key="19">
    <source>
        <dbReference type="PROSITE" id="PS50113"/>
    </source>
</evidence>
<dbReference type="InterPro" id="IPR036097">
    <property type="entry name" value="HisK_dim/P_sf"/>
</dbReference>
<keyword evidence="6" id="KW-0808">Transferase</keyword>
<feature type="domain" description="Histidine kinase" evidence="16">
    <location>
        <begin position="1114"/>
        <end position="1341"/>
    </location>
</feature>
<dbReference type="NCBIfam" id="TIGR00229">
    <property type="entry name" value="sensory_box"/>
    <property type="match status" value="3"/>
</dbReference>
<evidence type="ECO:0000256" key="10">
    <source>
        <dbReference type="ARBA" id="ARBA00023012"/>
    </source>
</evidence>
<dbReference type="CDD" id="cd16922">
    <property type="entry name" value="HATPase_EvgS-ArcB-TorS-like"/>
    <property type="match status" value="1"/>
</dbReference>
<dbReference type="PANTHER" id="PTHR43047:SF64">
    <property type="entry name" value="HISTIDINE KINASE CONTAINING CHEY-HOMOLOGOUS RECEIVER DOMAIN AND PAS DOMAIN-RELATED"/>
    <property type="match status" value="1"/>
</dbReference>